<dbReference type="SUPFAM" id="SSF54427">
    <property type="entry name" value="NTF2-like"/>
    <property type="match status" value="1"/>
</dbReference>
<feature type="domain" description="SnoaL-like" evidence="1">
    <location>
        <begin position="31"/>
        <end position="144"/>
    </location>
</feature>
<dbReference type="AlphaFoldDB" id="A0A0F9UJZ9"/>
<protein>
    <recommendedName>
        <fullName evidence="1">SnoaL-like domain-containing protein</fullName>
    </recommendedName>
</protein>
<dbReference type="InterPro" id="IPR046860">
    <property type="entry name" value="SnoaL_5"/>
</dbReference>
<dbReference type="InterPro" id="IPR032710">
    <property type="entry name" value="NTF2-like_dom_sf"/>
</dbReference>
<dbReference type="Gene3D" id="3.10.450.50">
    <property type="match status" value="1"/>
</dbReference>
<name>A0A0F9UJZ9_9ZZZZ</name>
<sequence>MGGISLGPRVEIGYYEVREVIEREKTMELKEIAEALVKGCREGHEVANLDRLYAADAVSVEAMDHGNGRETKGLDGIKGKHAWWDGAMEVTRQNVSDPMLHGDDRFAVMFDVAAREKASGNVMEMKEVAVYHVANGKIVREEFFG</sequence>
<evidence type="ECO:0000313" key="2">
    <source>
        <dbReference type="EMBL" id="KKN87692.1"/>
    </source>
</evidence>
<dbReference type="EMBL" id="LAZR01000135">
    <property type="protein sequence ID" value="KKN87692.1"/>
    <property type="molecule type" value="Genomic_DNA"/>
</dbReference>
<gene>
    <name evidence="2" type="ORF">LCGC14_0255590</name>
</gene>
<accession>A0A0F9UJZ9</accession>
<organism evidence="2">
    <name type="scientific">marine sediment metagenome</name>
    <dbReference type="NCBI Taxonomy" id="412755"/>
    <lineage>
        <taxon>unclassified sequences</taxon>
        <taxon>metagenomes</taxon>
        <taxon>ecological metagenomes</taxon>
    </lineage>
</organism>
<reference evidence="2" key="1">
    <citation type="journal article" date="2015" name="Nature">
        <title>Complex archaea that bridge the gap between prokaryotes and eukaryotes.</title>
        <authorList>
            <person name="Spang A."/>
            <person name="Saw J.H."/>
            <person name="Jorgensen S.L."/>
            <person name="Zaremba-Niedzwiedzka K."/>
            <person name="Martijn J."/>
            <person name="Lind A.E."/>
            <person name="van Eijk R."/>
            <person name="Schleper C."/>
            <person name="Guy L."/>
            <person name="Ettema T.J."/>
        </authorList>
    </citation>
    <scope>NUCLEOTIDE SEQUENCE</scope>
</reference>
<proteinExistence type="predicted"/>
<evidence type="ECO:0000259" key="1">
    <source>
        <dbReference type="Pfam" id="PF20409"/>
    </source>
</evidence>
<comment type="caution">
    <text evidence="2">The sequence shown here is derived from an EMBL/GenBank/DDBJ whole genome shotgun (WGS) entry which is preliminary data.</text>
</comment>
<dbReference type="Pfam" id="PF20409">
    <property type="entry name" value="SnoaL_5"/>
    <property type="match status" value="1"/>
</dbReference>